<dbReference type="EMBL" id="GBRD01002589">
    <property type="protein sequence ID" value="JAG63232.1"/>
    <property type="molecule type" value="Transcribed_RNA"/>
</dbReference>
<dbReference type="EMBL" id="GBHO01045154">
    <property type="protein sequence ID" value="JAF98449.1"/>
    <property type="molecule type" value="Transcribed_RNA"/>
</dbReference>
<dbReference type="InterPro" id="IPR014718">
    <property type="entry name" value="GH-type_carb-bd"/>
</dbReference>
<dbReference type="Gene3D" id="2.70.98.10">
    <property type="match status" value="1"/>
</dbReference>
<dbReference type="GO" id="GO:0047938">
    <property type="term" value="F:glucose-6-phosphate 1-epimerase activity"/>
    <property type="evidence" value="ECO:0007669"/>
    <property type="project" value="TreeGrafter"/>
</dbReference>
<reference evidence="1" key="2">
    <citation type="submission" date="2014-07" db="EMBL/GenBank/DDBJ databases">
        <authorList>
            <person name="Hull J."/>
        </authorList>
    </citation>
    <scope>NUCLEOTIDE SEQUENCE</scope>
</reference>
<evidence type="ECO:0000313" key="2">
    <source>
        <dbReference type="EMBL" id="JAG63232.1"/>
    </source>
</evidence>
<accession>A0A0A9W0Q1</accession>
<dbReference type="PANTHER" id="PTHR11122">
    <property type="entry name" value="APOSPORY-ASSOCIATED PROTEIN C-RELATED"/>
    <property type="match status" value="1"/>
</dbReference>
<dbReference type="SUPFAM" id="SSF74650">
    <property type="entry name" value="Galactose mutarotase-like"/>
    <property type="match status" value="1"/>
</dbReference>
<dbReference type="GO" id="GO:0030246">
    <property type="term" value="F:carbohydrate binding"/>
    <property type="evidence" value="ECO:0007669"/>
    <property type="project" value="InterPro"/>
</dbReference>
<name>A0A0A9W0Q1_LYGHE</name>
<protein>
    <submittedName>
        <fullName evidence="1">Putative glucose-6-phosphate 1-epimerase</fullName>
    </submittedName>
</protein>
<sequence>MTLTDAIGYYLKSSSVPRADTSVKKVTTRTTERKNVTLDRGEGTTLVVQLQGCVITSWRVHNIEQLFVPVTADYSPLVRFKGGITLTFPYAPHSELREVYELVRLYHWKVFMGPKMTRSGDVTATFLMKDDLWTRSVWDYPFLFFYKIILRQRSVTCDLRVINTGKDLPFDFKFHLSMNFQVKRVEDWKLEGLKNEIYADKNVVNIPYLENTKTDENEAVIYGKKMFRIYQPSLPGTPLYFLQKRDECEVRQDGLEPYKRIVKITKINFPEVTVRYPWTFPEKHTDHVHEKHLINDAKRDAVIVGTGYINKSKKLQPGDMYRAVMKISILPEEKLTTTMAEMEVTDLRRQEDLKGPQKDQMTFDLEEICQDENRCHRVARSVPLSGSIGFGSWSLT</sequence>
<reference evidence="2" key="3">
    <citation type="submission" date="2014-09" db="EMBL/GenBank/DDBJ databases">
        <authorList>
            <person name="Magalhaes I.L.F."/>
            <person name="Oliveira U."/>
            <person name="Santos F.R."/>
            <person name="Vidigal T.H.D.A."/>
            <person name="Brescovit A.D."/>
            <person name="Santos A.J."/>
        </authorList>
    </citation>
    <scope>NUCLEOTIDE SEQUENCE</scope>
</reference>
<dbReference type="PANTHER" id="PTHR11122:SF13">
    <property type="entry name" value="GLUCOSE-6-PHOSPHATE 1-EPIMERASE"/>
    <property type="match status" value="1"/>
</dbReference>
<proteinExistence type="predicted"/>
<dbReference type="InterPro" id="IPR011013">
    <property type="entry name" value="Gal_mutarotase_sf_dom"/>
</dbReference>
<dbReference type="GO" id="GO:0006012">
    <property type="term" value="P:galactose metabolic process"/>
    <property type="evidence" value="ECO:0007669"/>
    <property type="project" value="UniProtKB-UniPathway"/>
</dbReference>
<reference evidence="1" key="1">
    <citation type="journal article" date="2014" name="PLoS ONE">
        <title>Transcriptome-Based Identification of ABC Transporters in the Western Tarnished Plant Bug Lygus hesperus.</title>
        <authorList>
            <person name="Hull J.J."/>
            <person name="Chaney K."/>
            <person name="Geib S.M."/>
            <person name="Fabrick J.A."/>
            <person name="Brent C.S."/>
            <person name="Walsh D."/>
            <person name="Lavine L.C."/>
        </authorList>
    </citation>
    <scope>NUCLEOTIDE SEQUENCE</scope>
</reference>
<gene>
    <name evidence="1" type="primary">AAPC_2</name>
    <name evidence="1" type="ORF">CM83_2650</name>
</gene>
<dbReference type="AlphaFoldDB" id="A0A0A9W0Q1"/>
<organism evidence="1">
    <name type="scientific">Lygus hesperus</name>
    <name type="common">Western plant bug</name>
    <dbReference type="NCBI Taxonomy" id="30085"/>
    <lineage>
        <taxon>Eukaryota</taxon>
        <taxon>Metazoa</taxon>
        <taxon>Ecdysozoa</taxon>
        <taxon>Arthropoda</taxon>
        <taxon>Hexapoda</taxon>
        <taxon>Insecta</taxon>
        <taxon>Pterygota</taxon>
        <taxon>Neoptera</taxon>
        <taxon>Paraneoptera</taxon>
        <taxon>Hemiptera</taxon>
        <taxon>Heteroptera</taxon>
        <taxon>Panheteroptera</taxon>
        <taxon>Cimicomorpha</taxon>
        <taxon>Miridae</taxon>
        <taxon>Mirini</taxon>
        <taxon>Lygus</taxon>
    </lineage>
</organism>
<dbReference type="GO" id="GO:0005737">
    <property type="term" value="C:cytoplasm"/>
    <property type="evidence" value="ECO:0007669"/>
    <property type="project" value="TreeGrafter"/>
</dbReference>
<evidence type="ECO:0000313" key="1">
    <source>
        <dbReference type="EMBL" id="JAF98449.1"/>
    </source>
</evidence>
<dbReference type="UniPathway" id="UPA00214"/>